<evidence type="ECO:0000259" key="10">
    <source>
        <dbReference type="Pfam" id="PF02753"/>
    </source>
</evidence>
<dbReference type="SUPFAM" id="SSF49354">
    <property type="entry name" value="PapD-like"/>
    <property type="match status" value="1"/>
</dbReference>
<evidence type="ECO:0000256" key="6">
    <source>
        <dbReference type="ARBA" id="ARBA00023319"/>
    </source>
</evidence>
<keyword evidence="4" id="KW-0574">Periplasm</keyword>
<dbReference type="InterPro" id="IPR016147">
    <property type="entry name" value="Pili_assmbl_chaperone_N"/>
</dbReference>
<comment type="caution">
    <text evidence="11">The sequence shown here is derived from an EMBL/GenBank/DDBJ whole genome shotgun (WGS) entry which is preliminary data.</text>
</comment>
<keyword evidence="8" id="KW-1133">Transmembrane helix</keyword>
<keyword evidence="8" id="KW-0812">Transmembrane</keyword>
<dbReference type="PANTHER" id="PTHR30251:SF9">
    <property type="entry name" value="CHAPERONE PROTEIN CAF1M"/>
    <property type="match status" value="1"/>
</dbReference>
<dbReference type="PRINTS" id="PR00969">
    <property type="entry name" value="CHAPERONPILI"/>
</dbReference>
<feature type="domain" description="Pili assembly chaperone N-terminal" evidence="9">
    <location>
        <begin position="117"/>
        <end position="243"/>
    </location>
</feature>
<accession>A0ABX4ZX58</accession>
<dbReference type="Proteomes" id="UP000237025">
    <property type="component" value="Unassembled WGS sequence"/>
</dbReference>
<dbReference type="EMBL" id="PQVW01000026">
    <property type="protein sequence ID" value="POZ18943.1"/>
    <property type="molecule type" value="Genomic_DNA"/>
</dbReference>
<sequence>MNKKQGRPQHPVGEERDVRYVCLLLFTLIVFFGWGGPERVFSAPVGNISQGDLTIQNAHEANSSGNEDKSINEKLTPPVNNTLAREGSGGINKDSQGVSKSGLTFYPMLMSYSQKDSKGGVVVNVVNPSASSYLLQGNINAFDPATGRASTASGAGNIPPFVVLPPLSRLEASGRTALRVRQVGSGLPSDRESAAVVSVLAVPPQNAADEGEKSEQAGKKGGGSRIQLALRMNMLLFWRPETVPEPVPGQVAKALTFRARGNNLEVNNPTPYFVHFAALSVGGERIPESARAAWVSPLSSHTFSLTRTVSGPLVWTLTGEKDEHQTGL</sequence>
<feature type="transmembrane region" description="Helical" evidence="8">
    <location>
        <begin position="20"/>
        <end position="37"/>
    </location>
</feature>
<evidence type="ECO:0000256" key="3">
    <source>
        <dbReference type="ARBA" id="ARBA00022729"/>
    </source>
</evidence>
<gene>
    <name evidence="11" type="ORF">C3712_22305</name>
</gene>
<keyword evidence="5" id="KW-0143">Chaperone</keyword>
<dbReference type="InterPro" id="IPR036316">
    <property type="entry name" value="Pili_assmbl_chap_C_dom_sf"/>
</dbReference>
<dbReference type="SUPFAM" id="SSF49584">
    <property type="entry name" value="Periplasmic chaperone C-domain"/>
    <property type="match status" value="1"/>
</dbReference>
<evidence type="ECO:0000259" key="9">
    <source>
        <dbReference type="Pfam" id="PF00345"/>
    </source>
</evidence>
<evidence type="ECO:0000256" key="2">
    <source>
        <dbReference type="ARBA" id="ARBA00007399"/>
    </source>
</evidence>
<dbReference type="InterPro" id="IPR016148">
    <property type="entry name" value="Pili_assmbl_chaperone_C"/>
</dbReference>
<evidence type="ECO:0000256" key="7">
    <source>
        <dbReference type="SAM" id="MobiDB-lite"/>
    </source>
</evidence>
<dbReference type="Pfam" id="PF00345">
    <property type="entry name" value="PapD_N"/>
    <property type="match status" value="1"/>
</dbReference>
<dbReference type="Gene3D" id="2.60.40.10">
    <property type="entry name" value="Immunoglobulins"/>
    <property type="match status" value="2"/>
</dbReference>
<comment type="similarity">
    <text evidence="2">Belongs to the periplasmic pilus chaperone family.</text>
</comment>
<evidence type="ECO:0000256" key="1">
    <source>
        <dbReference type="ARBA" id="ARBA00004418"/>
    </source>
</evidence>
<dbReference type="InterPro" id="IPR050643">
    <property type="entry name" value="Periplasmic_pilus_chap"/>
</dbReference>
<evidence type="ECO:0000313" key="11">
    <source>
        <dbReference type="EMBL" id="POZ18943.1"/>
    </source>
</evidence>
<evidence type="ECO:0000256" key="8">
    <source>
        <dbReference type="SAM" id="Phobius"/>
    </source>
</evidence>
<protein>
    <submittedName>
        <fullName evidence="11">Molecular chaperone</fullName>
    </submittedName>
</protein>
<dbReference type="InterPro" id="IPR008962">
    <property type="entry name" value="PapD-like_sf"/>
</dbReference>
<keyword evidence="8" id="KW-0472">Membrane</keyword>
<dbReference type="RefSeq" id="WP_103948169.1">
    <property type="nucleotide sequence ID" value="NZ_PQVR01000024.1"/>
</dbReference>
<evidence type="ECO:0000256" key="4">
    <source>
        <dbReference type="ARBA" id="ARBA00022764"/>
    </source>
</evidence>
<keyword evidence="3" id="KW-0732">Signal</keyword>
<evidence type="ECO:0000256" key="5">
    <source>
        <dbReference type="ARBA" id="ARBA00023186"/>
    </source>
</evidence>
<comment type="subcellular location">
    <subcellularLocation>
        <location evidence="1">Periplasm</location>
    </subcellularLocation>
</comment>
<dbReference type="PANTHER" id="PTHR30251">
    <property type="entry name" value="PILUS ASSEMBLY CHAPERONE"/>
    <property type="match status" value="1"/>
</dbReference>
<organism evidence="11 12">
    <name type="scientific">Lelliottia aquatilis</name>
    <dbReference type="NCBI Taxonomy" id="2080838"/>
    <lineage>
        <taxon>Bacteria</taxon>
        <taxon>Pseudomonadati</taxon>
        <taxon>Pseudomonadota</taxon>
        <taxon>Gammaproteobacteria</taxon>
        <taxon>Enterobacterales</taxon>
        <taxon>Enterobacteriaceae</taxon>
        <taxon>Lelliottia</taxon>
    </lineage>
</organism>
<proteinExistence type="inferred from homology"/>
<feature type="domain" description="Pili assembly chaperone C-terminal" evidence="10">
    <location>
        <begin position="266"/>
        <end position="309"/>
    </location>
</feature>
<evidence type="ECO:0000313" key="12">
    <source>
        <dbReference type="Proteomes" id="UP000237025"/>
    </source>
</evidence>
<feature type="region of interest" description="Disordered" evidence="7">
    <location>
        <begin position="60"/>
        <end position="95"/>
    </location>
</feature>
<name>A0ABX4ZX58_9ENTR</name>
<keyword evidence="6" id="KW-0393">Immunoglobulin domain</keyword>
<keyword evidence="12" id="KW-1185">Reference proteome</keyword>
<dbReference type="Pfam" id="PF02753">
    <property type="entry name" value="PapD_C"/>
    <property type="match status" value="1"/>
</dbReference>
<dbReference type="InterPro" id="IPR013783">
    <property type="entry name" value="Ig-like_fold"/>
</dbReference>
<reference evidence="11 12" key="1">
    <citation type="submission" date="2018-02" db="EMBL/GenBank/DDBJ databases">
        <title>Lelliotia aquatilis sp. nov., isolated from drinking water.</title>
        <authorList>
            <person name="Kaempfer P."/>
            <person name="Glaeser S."/>
            <person name="Exner M."/>
            <person name="Doijad S."/>
            <person name="Chakraborty T."/>
        </authorList>
    </citation>
    <scope>NUCLEOTIDE SEQUENCE [LARGE SCALE GENOMIC DNA]</scope>
    <source>
        <strain evidence="11 12">6331-17</strain>
    </source>
</reference>
<dbReference type="InterPro" id="IPR001829">
    <property type="entry name" value="Pili_assmbl_chaperone_bac"/>
</dbReference>